<evidence type="ECO:0008006" key="4">
    <source>
        <dbReference type="Google" id="ProtNLM"/>
    </source>
</evidence>
<dbReference type="KEGG" id="azo:azo2683"/>
<dbReference type="Proteomes" id="UP000002588">
    <property type="component" value="Chromosome"/>
</dbReference>
<dbReference type="EMBL" id="AM406670">
    <property type="protein sequence ID" value="CAL95300.1"/>
    <property type="molecule type" value="Genomic_DNA"/>
</dbReference>
<feature type="region of interest" description="Disordered" evidence="1">
    <location>
        <begin position="89"/>
        <end position="114"/>
    </location>
</feature>
<evidence type="ECO:0000313" key="3">
    <source>
        <dbReference type="Proteomes" id="UP000002588"/>
    </source>
</evidence>
<proteinExistence type="predicted"/>
<protein>
    <recommendedName>
        <fullName evidence="4">Helicase/UvrB N-terminal domain-containing protein</fullName>
    </recommendedName>
</protein>
<dbReference type="eggNOG" id="COG1061">
    <property type="taxonomic scope" value="Bacteria"/>
</dbReference>
<keyword evidence="3" id="KW-1185">Reference proteome</keyword>
<dbReference type="AlphaFoldDB" id="A1K8Z5"/>
<sequence length="114" mass="12856">MANWIHRHSPLVVVDEAHNNRTDRFFKTLGRLNPSCVVELTATPVAGNNVLYHVSPQELRAEQMIKLPIVLAEHPEGWPQCLRDAVLTRDGLMSPTPPRTPRERSAPAFLSRSK</sequence>
<evidence type="ECO:0000256" key="1">
    <source>
        <dbReference type="SAM" id="MobiDB-lite"/>
    </source>
</evidence>
<organism evidence="2 3">
    <name type="scientific">Azoarcus sp. (strain BH72)</name>
    <dbReference type="NCBI Taxonomy" id="418699"/>
    <lineage>
        <taxon>Bacteria</taxon>
        <taxon>Pseudomonadati</taxon>
        <taxon>Pseudomonadota</taxon>
        <taxon>Betaproteobacteria</taxon>
        <taxon>Rhodocyclales</taxon>
        <taxon>Zoogloeaceae</taxon>
        <taxon>Azoarcus</taxon>
    </lineage>
</organism>
<reference evidence="2 3" key="1">
    <citation type="journal article" date="2006" name="Nat. Biotechnol.">
        <title>Complete genome of the mutualistic, N2-fixing grass endophyte Azoarcus sp. strain BH72.</title>
        <authorList>
            <person name="Krause A."/>
            <person name="Ramakumar A."/>
            <person name="Bartels D."/>
            <person name="Battistoni F."/>
            <person name="Bekel T."/>
            <person name="Boch J."/>
            <person name="Boehm M."/>
            <person name="Friedrich F."/>
            <person name="Hurek T."/>
            <person name="Krause L."/>
            <person name="Linke B."/>
            <person name="McHardy A.C."/>
            <person name="Sarkar A."/>
            <person name="Schneiker S."/>
            <person name="Syed A.A."/>
            <person name="Thauer R."/>
            <person name="Vorhoelter F.-J."/>
            <person name="Weidner S."/>
            <person name="Puehler A."/>
            <person name="Reinhold-Hurek B."/>
            <person name="Kaiser O."/>
            <person name="Goesmann A."/>
        </authorList>
    </citation>
    <scope>NUCLEOTIDE SEQUENCE [LARGE SCALE GENOMIC DNA]</scope>
    <source>
        <strain evidence="2 3">BH72</strain>
    </source>
</reference>
<dbReference type="Gene3D" id="3.40.50.300">
    <property type="entry name" value="P-loop containing nucleotide triphosphate hydrolases"/>
    <property type="match status" value="1"/>
</dbReference>
<accession>A1K8Z5</accession>
<dbReference type="InterPro" id="IPR027417">
    <property type="entry name" value="P-loop_NTPase"/>
</dbReference>
<dbReference type="SUPFAM" id="SSF52540">
    <property type="entry name" value="P-loop containing nucleoside triphosphate hydrolases"/>
    <property type="match status" value="1"/>
</dbReference>
<dbReference type="HOGENOM" id="CLU_2115965_0_0_4"/>
<evidence type="ECO:0000313" key="2">
    <source>
        <dbReference type="EMBL" id="CAL95300.1"/>
    </source>
</evidence>
<name>A1K8Z5_AZOSB</name>
<gene>
    <name evidence="2" type="ordered locus">azo2683</name>
</gene>
<dbReference type="STRING" id="62928.azo2683"/>